<dbReference type="STRING" id="633813.SAMN04488087_2054"/>
<dbReference type="EMBL" id="FRAU01000006">
    <property type="protein sequence ID" value="SHK81323.1"/>
    <property type="molecule type" value="Genomic_DNA"/>
</dbReference>
<evidence type="ECO:0000259" key="14">
    <source>
        <dbReference type="PROSITE" id="PS51352"/>
    </source>
</evidence>
<dbReference type="Gene3D" id="3.40.30.10">
    <property type="entry name" value="Glutaredoxin"/>
    <property type="match status" value="1"/>
</dbReference>
<dbReference type="Pfam" id="PF00578">
    <property type="entry name" value="AhpC-TSA"/>
    <property type="match status" value="1"/>
</dbReference>
<dbReference type="PANTHER" id="PTHR42801:SF4">
    <property type="entry name" value="AHPC_TSA FAMILY PROTEIN"/>
    <property type="match status" value="1"/>
</dbReference>
<dbReference type="PIRSF" id="PIRSF000239">
    <property type="entry name" value="AHPC"/>
    <property type="match status" value="1"/>
</dbReference>
<keyword evidence="4" id="KW-0575">Peroxidase</keyword>
<evidence type="ECO:0000256" key="12">
    <source>
        <dbReference type="ARBA" id="ARBA00049091"/>
    </source>
</evidence>
<gene>
    <name evidence="15" type="ORF">SAMN04488087_2054</name>
</gene>
<comment type="subunit">
    <text evidence="2">Monomer.</text>
</comment>
<comment type="function">
    <text evidence="1">Thiol-specific peroxidase that catalyzes the reduction of hydrogen peroxide and organic hydroperoxides to water and alcohols, respectively. Plays a role in cell protection against oxidative stress by detoxifying peroxides and as sensor of hydrogen peroxide-mediated signaling events.</text>
</comment>
<dbReference type="InterPro" id="IPR000866">
    <property type="entry name" value="AhpC/TSA"/>
</dbReference>
<comment type="similarity">
    <text evidence="10">Belongs to the peroxiredoxin family. BCP/PrxQ subfamily.</text>
</comment>
<evidence type="ECO:0000256" key="7">
    <source>
        <dbReference type="ARBA" id="ARBA00023157"/>
    </source>
</evidence>
<keyword evidence="7" id="KW-1015">Disulfide bond</keyword>
<keyword evidence="16" id="KW-1185">Reference proteome</keyword>
<keyword evidence="5" id="KW-0049">Antioxidant</keyword>
<dbReference type="CDD" id="cd03017">
    <property type="entry name" value="PRX_BCP"/>
    <property type="match status" value="1"/>
</dbReference>
<sequence>MTPVLLSMLLFFGWSKADRPKVGDPAPEFEAQATGGKTIRLSDLRGQWVVLYFYPKSFTPGCTAEACTLRDAYEQIQSLDAIILGVSLDNLETQERFKAKYKLPFDLISDDDKKIARAYGVLGIGGLYARRVTFLIDPEGRIAHIFEEVDPARHDHEVYEMLKKLQATAKS</sequence>
<evidence type="ECO:0000256" key="11">
    <source>
        <dbReference type="ARBA" id="ARBA00042639"/>
    </source>
</evidence>
<dbReference type="PANTHER" id="PTHR42801">
    <property type="entry name" value="THIOREDOXIN-DEPENDENT PEROXIDE REDUCTASE"/>
    <property type="match status" value="1"/>
</dbReference>
<evidence type="ECO:0000313" key="16">
    <source>
        <dbReference type="Proteomes" id="UP000185812"/>
    </source>
</evidence>
<evidence type="ECO:0000256" key="4">
    <source>
        <dbReference type="ARBA" id="ARBA00022559"/>
    </source>
</evidence>
<dbReference type="GO" id="GO:0034599">
    <property type="term" value="P:cellular response to oxidative stress"/>
    <property type="evidence" value="ECO:0007669"/>
    <property type="project" value="TreeGrafter"/>
</dbReference>
<evidence type="ECO:0000256" key="2">
    <source>
        <dbReference type="ARBA" id="ARBA00011245"/>
    </source>
</evidence>
<dbReference type="InterPro" id="IPR050924">
    <property type="entry name" value="Peroxiredoxin_BCP/PrxQ"/>
</dbReference>
<dbReference type="InterPro" id="IPR036249">
    <property type="entry name" value="Thioredoxin-like_sf"/>
</dbReference>
<dbReference type="GO" id="GO:0045454">
    <property type="term" value="P:cell redox homeostasis"/>
    <property type="evidence" value="ECO:0007669"/>
    <property type="project" value="TreeGrafter"/>
</dbReference>
<comment type="catalytic activity">
    <reaction evidence="12">
        <text>a hydroperoxide + [thioredoxin]-dithiol = an alcohol + [thioredoxin]-disulfide + H2O</text>
        <dbReference type="Rhea" id="RHEA:62620"/>
        <dbReference type="Rhea" id="RHEA-COMP:10698"/>
        <dbReference type="Rhea" id="RHEA-COMP:10700"/>
        <dbReference type="ChEBI" id="CHEBI:15377"/>
        <dbReference type="ChEBI" id="CHEBI:29950"/>
        <dbReference type="ChEBI" id="CHEBI:30879"/>
        <dbReference type="ChEBI" id="CHEBI:35924"/>
        <dbReference type="ChEBI" id="CHEBI:50058"/>
        <dbReference type="EC" id="1.11.1.24"/>
    </reaction>
</comment>
<protein>
    <recommendedName>
        <fullName evidence="3">thioredoxin-dependent peroxiredoxin</fullName>
        <ecNumber evidence="3">1.11.1.24</ecNumber>
    </recommendedName>
    <alternativeName>
        <fullName evidence="9">Thioredoxin peroxidase</fullName>
    </alternativeName>
    <alternativeName>
        <fullName evidence="11">Thioredoxin-dependent peroxiredoxin Bcp</fullName>
    </alternativeName>
</protein>
<dbReference type="SUPFAM" id="SSF52833">
    <property type="entry name" value="Thioredoxin-like"/>
    <property type="match status" value="1"/>
</dbReference>
<dbReference type="AlphaFoldDB" id="A0A1M6VII5"/>
<dbReference type="GO" id="GO:0005737">
    <property type="term" value="C:cytoplasm"/>
    <property type="evidence" value="ECO:0007669"/>
    <property type="project" value="TreeGrafter"/>
</dbReference>
<keyword evidence="8" id="KW-0676">Redox-active center</keyword>
<evidence type="ECO:0000313" key="15">
    <source>
        <dbReference type="EMBL" id="SHK81323.1"/>
    </source>
</evidence>
<dbReference type="InterPro" id="IPR013766">
    <property type="entry name" value="Thioredoxin_domain"/>
</dbReference>
<name>A0A1M6VII5_9BACT</name>
<evidence type="ECO:0000256" key="6">
    <source>
        <dbReference type="ARBA" id="ARBA00023002"/>
    </source>
</evidence>
<dbReference type="GO" id="GO:0008379">
    <property type="term" value="F:thioredoxin peroxidase activity"/>
    <property type="evidence" value="ECO:0007669"/>
    <property type="project" value="TreeGrafter"/>
</dbReference>
<dbReference type="RefSeq" id="WP_072715879.1">
    <property type="nucleotide sequence ID" value="NZ_FRAU01000006.1"/>
</dbReference>
<evidence type="ECO:0000256" key="5">
    <source>
        <dbReference type="ARBA" id="ARBA00022862"/>
    </source>
</evidence>
<evidence type="ECO:0000256" key="3">
    <source>
        <dbReference type="ARBA" id="ARBA00013017"/>
    </source>
</evidence>
<dbReference type="OrthoDB" id="9812811at2"/>
<proteinExistence type="inferred from homology"/>
<evidence type="ECO:0000256" key="13">
    <source>
        <dbReference type="PIRSR" id="PIRSR000239-1"/>
    </source>
</evidence>
<keyword evidence="6" id="KW-0560">Oxidoreductase</keyword>
<dbReference type="EC" id="1.11.1.24" evidence="3"/>
<reference evidence="16" key="1">
    <citation type="submission" date="2016-11" db="EMBL/GenBank/DDBJ databases">
        <authorList>
            <person name="Varghese N."/>
            <person name="Submissions S."/>
        </authorList>
    </citation>
    <scope>NUCLEOTIDE SEQUENCE [LARGE SCALE GENOMIC DNA]</scope>
    <source>
        <strain evidence="16">DSM 22212</strain>
    </source>
</reference>
<evidence type="ECO:0000256" key="8">
    <source>
        <dbReference type="ARBA" id="ARBA00023284"/>
    </source>
</evidence>
<dbReference type="PROSITE" id="PS51352">
    <property type="entry name" value="THIOREDOXIN_2"/>
    <property type="match status" value="1"/>
</dbReference>
<evidence type="ECO:0000256" key="9">
    <source>
        <dbReference type="ARBA" id="ARBA00032824"/>
    </source>
</evidence>
<dbReference type="FunFam" id="3.40.30.10:FF:000007">
    <property type="entry name" value="Thioredoxin-dependent thiol peroxidase"/>
    <property type="match status" value="1"/>
</dbReference>
<evidence type="ECO:0000256" key="10">
    <source>
        <dbReference type="ARBA" id="ARBA00038489"/>
    </source>
</evidence>
<feature type="domain" description="Thioredoxin" evidence="14">
    <location>
        <begin position="20"/>
        <end position="167"/>
    </location>
</feature>
<accession>A0A1M6VII5</accession>
<dbReference type="InterPro" id="IPR024706">
    <property type="entry name" value="Peroxiredoxin_AhpC-typ"/>
</dbReference>
<dbReference type="Proteomes" id="UP000185812">
    <property type="component" value="Unassembled WGS sequence"/>
</dbReference>
<evidence type="ECO:0000256" key="1">
    <source>
        <dbReference type="ARBA" id="ARBA00003330"/>
    </source>
</evidence>
<feature type="active site" description="Cysteine sulfenic acid (-SOH) intermediate; for peroxidase activity" evidence="13">
    <location>
        <position position="62"/>
    </location>
</feature>
<organism evidence="15 16">
    <name type="scientific">Rhodothermus profundi</name>
    <dbReference type="NCBI Taxonomy" id="633813"/>
    <lineage>
        <taxon>Bacteria</taxon>
        <taxon>Pseudomonadati</taxon>
        <taxon>Rhodothermota</taxon>
        <taxon>Rhodothermia</taxon>
        <taxon>Rhodothermales</taxon>
        <taxon>Rhodothermaceae</taxon>
        <taxon>Rhodothermus</taxon>
    </lineage>
</organism>